<dbReference type="RefSeq" id="WP_058122340.1">
    <property type="nucleotide sequence ID" value="NZ_CP107618.1"/>
</dbReference>
<feature type="domain" description="DUF218" evidence="2">
    <location>
        <begin position="82"/>
        <end position="251"/>
    </location>
</feature>
<dbReference type="InterPro" id="IPR014729">
    <property type="entry name" value="Rossmann-like_a/b/a_fold"/>
</dbReference>
<dbReference type="InterPro" id="IPR051599">
    <property type="entry name" value="Cell_Envelope_Assoc"/>
</dbReference>
<feature type="transmembrane region" description="Helical" evidence="1">
    <location>
        <begin position="47"/>
        <end position="65"/>
    </location>
</feature>
<keyword evidence="1" id="KW-0472">Membrane</keyword>
<evidence type="ECO:0000313" key="3">
    <source>
        <dbReference type="EMBL" id="CUH59028.1"/>
    </source>
</evidence>
<dbReference type="PANTHER" id="PTHR30336">
    <property type="entry name" value="INNER MEMBRANE PROTEIN, PROBABLE PERMEASE"/>
    <property type="match status" value="1"/>
</dbReference>
<dbReference type="InterPro" id="IPR003848">
    <property type="entry name" value="DUF218"/>
</dbReference>
<keyword evidence="1" id="KW-1133">Transmembrane helix</keyword>
<dbReference type="GO" id="GO:0005886">
    <property type="term" value="C:plasma membrane"/>
    <property type="evidence" value="ECO:0007669"/>
    <property type="project" value="TreeGrafter"/>
</dbReference>
<organism evidence="3 4">
    <name type="scientific">Thalassobacter stenotrophicus</name>
    <dbReference type="NCBI Taxonomy" id="266809"/>
    <lineage>
        <taxon>Bacteria</taxon>
        <taxon>Pseudomonadati</taxon>
        <taxon>Pseudomonadota</taxon>
        <taxon>Alphaproteobacteria</taxon>
        <taxon>Rhodobacterales</taxon>
        <taxon>Roseobacteraceae</taxon>
        <taxon>Thalassobacter</taxon>
    </lineage>
</organism>
<dbReference type="EMBL" id="CYRX01000008">
    <property type="protein sequence ID" value="CUH59028.1"/>
    <property type="molecule type" value="Genomic_DNA"/>
</dbReference>
<evidence type="ECO:0000313" key="4">
    <source>
        <dbReference type="Proteomes" id="UP000051298"/>
    </source>
</evidence>
<evidence type="ECO:0000259" key="2">
    <source>
        <dbReference type="Pfam" id="PF02698"/>
    </source>
</evidence>
<dbReference type="Gene3D" id="3.40.50.620">
    <property type="entry name" value="HUPs"/>
    <property type="match status" value="1"/>
</dbReference>
<reference evidence="3 4" key="1">
    <citation type="submission" date="2015-09" db="EMBL/GenBank/DDBJ databases">
        <authorList>
            <consortium name="Swine Surveillance"/>
        </authorList>
    </citation>
    <scope>NUCLEOTIDE SEQUENCE [LARGE SCALE GENOMIC DNA]</scope>
    <source>
        <strain evidence="3 4">CECT 5294</strain>
    </source>
</reference>
<proteinExistence type="predicted"/>
<sequence>MDTAFFILSKLIGLALQVETWLVIGMVVTLAAGRFARPRLARWSGGATLYALLGIGVFPIGEALLRPLEMEFPPRAAPSQIDGIVVLGGVEDQRATAAWGEPQLNEAAERLTAAAAIAIAHAEARLVFSGGSGRLRNTVLGQPNIPSVTVDFFVSLGIDPDRIRWEDQSRNTAENARFSYEVAAPVPDETWLLVTSAFHMGRALASFDAAGWSQIISHPVDYRTGSFIDGIGWNLAGNLEILNIAIKEWVGRLAYRVTGR</sequence>
<dbReference type="Proteomes" id="UP000051298">
    <property type="component" value="Unassembled WGS sequence"/>
</dbReference>
<accession>A0A0P1EVW8</accession>
<feature type="transmembrane region" description="Helical" evidence="1">
    <location>
        <begin position="12"/>
        <end position="35"/>
    </location>
</feature>
<evidence type="ECO:0000256" key="1">
    <source>
        <dbReference type="SAM" id="Phobius"/>
    </source>
</evidence>
<gene>
    <name evidence="3" type="ORF">THS5294_00309</name>
</gene>
<dbReference type="GO" id="GO:0043164">
    <property type="term" value="P:Gram-negative-bacterium-type cell wall biogenesis"/>
    <property type="evidence" value="ECO:0007669"/>
    <property type="project" value="TreeGrafter"/>
</dbReference>
<dbReference type="PANTHER" id="PTHR30336:SF4">
    <property type="entry name" value="ENVELOPE BIOGENESIS FACTOR ELYC"/>
    <property type="match status" value="1"/>
</dbReference>
<dbReference type="Pfam" id="PF02698">
    <property type="entry name" value="DUF218"/>
    <property type="match status" value="1"/>
</dbReference>
<dbReference type="AlphaFoldDB" id="A0A0P1EVW8"/>
<name>A0A0P1EVW8_9RHOB</name>
<dbReference type="GO" id="GO:0000270">
    <property type="term" value="P:peptidoglycan metabolic process"/>
    <property type="evidence" value="ECO:0007669"/>
    <property type="project" value="TreeGrafter"/>
</dbReference>
<keyword evidence="1" id="KW-0812">Transmembrane</keyword>
<protein>
    <recommendedName>
        <fullName evidence="2">DUF218 domain-containing protein</fullName>
    </recommendedName>
</protein>
<dbReference type="CDD" id="cd06259">
    <property type="entry name" value="YdcF-like"/>
    <property type="match status" value="1"/>
</dbReference>